<dbReference type="GO" id="GO:0006508">
    <property type="term" value="P:proteolysis"/>
    <property type="evidence" value="ECO:0007669"/>
    <property type="project" value="UniProtKB-KW"/>
</dbReference>
<dbReference type="InterPro" id="IPR034074">
    <property type="entry name" value="Y4bN_pept_dom"/>
</dbReference>
<accession>A6W2W3</accession>
<feature type="compositionally biased region" description="Polar residues" evidence="6">
    <location>
        <begin position="1"/>
        <end position="23"/>
    </location>
</feature>
<dbReference type="InterPro" id="IPR000209">
    <property type="entry name" value="Peptidase_S8/S53_dom"/>
</dbReference>
<comment type="similarity">
    <text evidence="1 5">Belongs to the peptidase S8 family.</text>
</comment>
<evidence type="ECO:0000256" key="2">
    <source>
        <dbReference type="ARBA" id="ARBA00022670"/>
    </source>
</evidence>
<feature type="domain" description="Peptidase S8/S53" evidence="7">
    <location>
        <begin position="252"/>
        <end position="537"/>
    </location>
</feature>
<dbReference type="PANTHER" id="PTHR43806">
    <property type="entry name" value="PEPTIDASE S8"/>
    <property type="match status" value="1"/>
</dbReference>
<dbReference type="OrthoDB" id="9768989at2"/>
<evidence type="ECO:0000313" key="8">
    <source>
        <dbReference type="EMBL" id="ABR73042.1"/>
    </source>
</evidence>
<dbReference type="InterPro" id="IPR015500">
    <property type="entry name" value="Peptidase_S8_subtilisin-rel"/>
</dbReference>
<evidence type="ECO:0000256" key="5">
    <source>
        <dbReference type="PROSITE-ProRule" id="PRU01240"/>
    </source>
</evidence>
<keyword evidence="4 5" id="KW-0720">Serine protease</keyword>
<feature type="active site" description="Charge relay system" evidence="5">
    <location>
        <position position="257"/>
    </location>
</feature>
<dbReference type="Pfam" id="PF00082">
    <property type="entry name" value="Peptidase_S8"/>
    <property type="match status" value="1"/>
</dbReference>
<dbReference type="EMBL" id="CP000749">
    <property type="protein sequence ID" value="ABR73042.1"/>
    <property type="molecule type" value="Genomic_DNA"/>
</dbReference>
<name>A6W2W3_MARMS</name>
<dbReference type="HOGENOM" id="CLU_018676_1_0_6"/>
<gene>
    <name evidence="8" type="ordered locus">Mmwyl1_4146</name>
</gene>
<dbReference type="PRINTS" id="PR00723">
    <property type="entry name" value="SUBTILISIN"/>
</dbReference>
<dbReference type="PROSITE" id="PS51892">
    <property type="entry name" value="SUBTILASE"/>
    <property type="match status" value="1"/>
</dbReference>
<dbReference type="eggNOG" id="COG1404">
    <property type="taxonomic scope" value="Bacteria"/>
</dbReference>
<protein>
    <submittedName>
        <fullName evidence="8">Peptidase S8 and S53 subtilisin kexin sedolisin</fullName>
    </submittedName>
</protein>
<sequence length="729" mass="80831">MSTSKNPIKHVQFSTNDYFQPPTNGGGSSAPLKPVSTQFRAELISSIDAVSKYLDIGTKVSGVDTCAAVVELENNATAKSHRPTALFNDKTCPFFGDQGYGKFLIQVNPERLEALRNEIKTAKTQIALKALSTIKGISQYTPKLDSIGTDLAPIVIRLFRYNDDKLNLFIDQKFEELLNNNNTLWAKHPSESVRLYKVSSYPHALLELLPHVSSVQSAIRSQSITVKPMADSTVKAEEADLSEPQDDANYPIIGVVDSGVSTTCPAIKSWVAGSKCYVPEPLRDFSHGTFVSGLISNSFHFNQDNRFPTCQSKVFSIEVLGKGIGDVFEIINAMHEVAQEQPHIKVWNLSLGSSSPVSLDEISTMALMLDEFQDKYDCLCIVAAGNYTESLRAWPPASLLNDGVSSPADSVRAITVGSLAHIDGHVLNEEPSPFSRKGPVSNYIQKPDLVHFGGNFLSVGGMPIPLGVNSVCPTGYKRNDIGTSFSTPVVATIAANIYQELGERATPNLVKALLIHNANMAHGHKIDKAHKPYFGWGLPQDINSILEVNDYEATLAFQGHAQKSFEVEKLPFPIPTCLRTEDGKVRAEFFITLVYQPHLDPNRAFEYCQFDVNVGFGEYKDGRFSSKVPRQNDAHQYESELVKNGDKWSPIKVYHKRFPQGTNIENWKLRVSVLDREGIEAQGVQIPFTILLTIRDIDKEKPVYNEMTQLMNAYNWEVSDLAIEQRLKV</sequence>
<dbReference type="Gene3D" id="3.40.50.200">
    <property type="entry name" value="Peptidase S8/S53 domain"/>
    <property type="match status" value="1"/>
</dbReference>
<dbReference type="KEGG" id="mmw:Mmwyl1_4146"/>
<evidence type="ECO:0000259" key="7">
    <source>
        <dbReference type="Pfam" id="PF00082"/>
    </source>
</evidence>
<dbReference type="SUPFAM" id="SSF52743">
    <property type="entry name" value="Subtilisin-like"/>
    <property type="match status" value="1"/>
</dbReference>
<reference evidence="8" key="1">
    <citation type="submission" date="2007-06" db="EMBL/GenBank/DDBJ databases">
        <title>Complete sequence of Marinomonas sp. MWYL1.</title>
        <authorList>
            <consortium name="US DOE Joint Genome Institute"/>
            <person name="Copeland A."/>
            <person name="Lucas S."/>
            <person name="Lapidus A."/>
            <person name="Barry K."/>
            <person name="Glavina del Rio T."/>
            <person name="Dalin E."/>
            <person name="Tice H."/>
            <person name="Pitluck S."/>
            <person name="Kiss H."/>
            <person name="Brettin T."/>
            <person name="Bruce D."/>
            <person name="Detter J.C."/>
            <person name="Han C."/>
            <person name="Schmutz J."/>
            <person name="Larimer F."/>
            <person name="Land M."/>
            <person name="Hauser L."/>
            <person name="Kyrpides N."/>
            <person name="Kim E."/>
            <person name="Johnston A.W.B."/>
            <person name="Todd J.D."/>
            <person name="Rogers R."/>
            <person name="Wexler M."/>
            <person name="Bond P.L."/>
            <person name="Li Y."/>
            <person name="Richardson P."/>
        </authorList>
    </citation>
    <scope>NUCLEOTIDE SEQUENCE [LARGE SCALE GENOMIC DNA]</scope>
    <source>
        <strain evidence="8">MWYL1</strain>
    </source>
</reference>
<dbReference type="InterPro" id="IPR036852">
    <property type="entry name" value="Peptidase_S8/S53_dom_sf"/>
</dbReference>
<feature type="active site" description="Charge relay system" evidence="5">
    <location>
        <position position="287"/>
    </location>
</feature>
<dbReference type="AlphaFoldDB" id="A6W2W3"/>
<evidence type="ECO:0000256" key="3">
    <source>
        <dbReference type="ARBA" id="ARBA00022801"/>
    </source>
</evidence>
<evidence type="ECO:0000256" key="6">
    <source>
        <dbReference type="SAM" id="MobiDB-lite"/>
    </source>
</evidence>
<proteinExistence type="inferred from homology"/>
<keyword evidence="2 5" id="KW-0645">Protease</keyword>
<evidence type="ECO:0000256" key="1">
    <source>
        <dbReference type="ARBA" id="ARBA00011073"/>
    </source>
</evidence>
<dbReference type="InterPro" id="IPR050131">
    <property type="entry name" value="Peptidase_S8_subtilisin-like"/>
</dbReference>
<dbReference type="PANTHER" id="PTHR43806:SF11">
    <property type="entry name" value="CEREVISIN-RELATED"/>
    <property type="match status" value="1"/>
</dbReference>
<organism evidence="8">
    <name type="scientific">Marinomonas sp. (strain MWYL1)</name>
    <dbReference type="NCBI Taxonomy" id="400668"/>
    <lineage>
        <taxon>Bacteria</taxon>
        <taxon>Pseudomonadati</taxon>
        <taxon>Pseudomonadota</taxon>
        <taxon>Gammaproteobacteria</taxon>
        <taxon>Oceanospirillales</taxon>
        <taxon>Oceanospirillaceae</taxon>
        <taxon>Marinomonas</taxon>
    </lineage>
</organism>
<dbReference type="STRING" id="400668.Mmwyl1_4146"/>
<feature type="region of interest" description="Disordered" evidence="6">
    <location>
        <begin position="1"/>
        <end position="31"/>
    </location>
</feature>
<evidence type="ECO:0000256" key="4">
    <source>
        <dbReference type="ARBA" id="ARBA00022825"/>
    </source>
</evidence>
<dbReference type="CDD" id="cd04847">
    <property type="entry name" value="Peptidases_S8_Subtilisin_like_2"/>
    <property type="match status" value="1"/>
</dbReference>
<dbReference type="GO" id="GO:0004252">
    <property type="term" value="F:serine-type endopeptidase activity"/>
    <property type="evidence" value="ECO:0007669"/>
    <property type="project" value="UniProtKB-UniRule"/>
</dbReference>
<feature type="active site" description="Charge relay system" evidence="5">
    <location>
        <position position="484"/>
    </location>
</feature>
<keyword evidence="3 5" id="KW-0378">Hydrolase</keyword>